<dbReference type="RefSeq" id="WP_161250206.1">
    <property type="nucleotide sequence ID" value="NZ_BMUU01000011.1"/>
</dbReference>
<dbReference type="GeneID" id="96293691"/>
<protein>
    <recommendedName>
        <fullName evidence="3">DUF2802 domain-containing protein</fullName>
    </recommendedName>
</protein>
<comment type="caution">
    <text evidence="1">The sequence shown here is derived from an EMBL/GenBank/DDBJ whole genome shotgun (WGS) entry which is preliminary data.</text>
</comment>
<keyword evidence="2" id="KW-1185">Reference proteome</keyword>
<accession>A0ABQ3AHZ6</accession>
<dbReference type="EMBL" id="BMUU01000011">
    <property type="protein sequence ID" value="GGY55586.1"/>
    <property type="molecule type" value="Genomic_DNA"/>
</dbReference>
<gene>
    <name evidence="1" type="ORF">GCM10010326_57760</name>
</gene>
<evidence type="ECO:0000313" key="1">
    <source>
        <dbReference type="EMBL" id="GGY55586.1"/>
    </source>
</evidence>
<evidence type="ECO:0000313" key="2">
    <source>
        <dbReference type="Proteomes" id="UP000600946"/>
    </source>
</evidence>
<name>A0ABQ3AHZ6_9ACTN</name>
<reference evidence="2" key="1">
    <citation type="journal article" date="2019" name="Int. J. Syst. Evol. Microbiol.">
        <title>The Global Catalogue of Microorganisms (GCM) 10K type strain sequencing project: providing services to taxonomists for standard genome sequencing and annotation.</title>
        <authorList>
            <consortium name="The Broad Institute Genomics Platform"/>
            <consortium name="The Broad Institute Genome Sequencing Center for Infectious Disease"/>
            <person name="Wu L."/>
            <person name="Ma J."/>
        </authorList>
    </citation>
    <scope>NUCLEOTIDE SEQUENCE [LARGE SCALE GENOMIC DNA]</scope>
    <source>
        <strain evidence="2">JCM 4594</strain>
    </source>
</reference>
<sequence>MELVSLDLAVHRLRDAEAALDAARADAELEAVAALRRGGDVEAICALSGLNPHDLLRLEKLTGDIPAS</sequence>
<organism evidence="1 2">
    <name type="scientific">Streptomyces xanthochromogenes</name>
    <dbReference type="NCBI Taxonomy" id="67384"/>
    <lineage>
        <taxon>Bacteria</taxon>
        <taxon>Bacillati</taxon>
        <taxon>Actinomycetota</taxon>
        <taxon>Actinomycetes</taxon>
        <taxon>Kitasatosporales</taxon>
        <taxon>Streptomycetaceae</taxon>
        <taxon>Streptomyces</taxon>
    </lineage>
</organism>
<evidence type="ECO:0008006" key="3">
    <source>
        <dbReference type="Google" id="ProtNLM"/>
    </source>
</evidence>
<dbReference type="Proteomes" id="UP000600946">
    <property type="component" value="Unassembled WGS sequence"/>
</dbReference>
<proteinExistence type="predicted"/>